<evidence type="ECO:0000256" key="4">
    <source>
        <dbReference type="ARBA" id="ARBA00022989"/>
    </source>
</evidence>
<dbReference type="AlphaFoldDB" id="A0A939RUM9"/>
<dbReference type="RefSeq" id="WP_208053964.1">
    <property type="nucleotide sequence ID" value="NZ_JAGEMK010000001.1"/>
</dbReference>
<evidence type="ECO:0000256" key="1">
    <source>
        <dbReference type="ARBA" id="ARBA00004651"/>
    </source>
</evidence>
<dbReference type="Proteomes" id="UP000664209">
    <property type="component" value="Unassembled WGS sequence"/>
</dbReference>
<comment type="caution">
    <text evidence="7">The sequence shown here is derived from an EMBL/GenBank/DDBJ whole genome shotgun (WGS) entry which is preliminary data.</text>
</comment>
<keyword evidence="4 6" id="KW-1133">Transmembrane helix</keyword>
<evidence type="ECO:0000313" key="8">
    <source>
        <dbReference type="Proteomes" id="UP000664209"/>
    </source>
</evidence>
<comment type="subcellular location">
    <subcellularLocation>
        <location evidence="1">Cell membrane</location>
        <topology evidence="1">Multi-pass membrane protein</topology>
    </subcellularLocation>
</comment>
<feature type="transmembrane region" description="Helical" evidence="6">
    <location>
        <begin position="217"/>
        <end position="243"/>
    </location>
</feature>
<evidence type="ECO:0000256" key="6">
    <source>
        <dbReference type="SAM" id="Phobius"/>
    </source>
</evidence>
<keyword evidence="8" id="KW-1185">Reference proteome</keyword>
<dbReference type="PANTHER" id="PTHR30250:SF26">
    <property type="entry name" value="PSMA PROTEIN"/>
    <property type="match status" value="1"/>
</dbReference>
<accession>A0A939RUM9</accession>
<evidence type="ECO:0000256" key="3">
    <source>
        <dbReference type="ARBA" id="ARBA00022692"/>
    </source>
</evidence>
<dbReference type="GO" id="GO:0005886">
    <property type="term" value="C:plasma membrane"/>
    <property type="evidence" value="ECO:0007669"/>
    <property type="project" value="UniProtKB-SubCell"/>
</dbReference>
<feature type="transmembrane region" description="Helical" evidence="6">
    <location>
        <begin position="283"/>
        <end position="306"/>
    </location>
</feature>
<evidence type="ECO:0000256" key="5">
    <source>
        <dbReference type="ARBA" id="ARBA00023136"/>
    </source>
</evidence>
<proteinExistence type="predicted"/>
<gene>
    <name evidence="7" type="ORF">J4G33_00595</name>
</gene>
<organism evidence="7 8">
    <name type="scientific">Actinotalea soli</name>
    <dbReference type="NCBI Taxonomy" id="2819234"/>
    <lineage>
        <taxon>Bacteria</taxon>
        <taxon>Bacillati</taxon>
        <taxon>Actinomycetota</taxon>
        <taxon>Actinomycetes</taxon>
        <taxon>Micrococcales</taxon>
        <taxon>Cellulomonadaceae</taxon>
        <taxon>Actinotalea</taxon>
    </lineage>
</organism>
<feature type="transmembrane region" description="Helical" evidence="6">
    <location>
        <begin position="145"/>
        <end position="165"/>
    </location>
</feature>
<protein>
    <submittedName>
        <fullName evidence="7">Oligosaccharide flippase family protein</fullName>
    </submittedName>
</protein>
<keyword evidence="3 6" id="KW-0812">Transmembrane</keyword>
<feature type="transmembrane region" description="Helical" evidence="6">
    <location>
        <begin position="45"/>
        <end position="64"/>
    </location>
</feature>
<feature type="transmembrane region" description="Helical" evidence="6">
    <location>
        <begin position="312"/>
        <end position="337"/>
    </location>
</feature>
<name>A0A939RUM9_9CELL</name>
<evidence type="ECO:0000313" key="7">
    <source>
        <dbReference type="EMBL" id="MBO1750296.1"/>
    </source>
</evidence>
<sequence length="420" mass="43193">MRTAPGVRRSRRLAWGISDQALSSATNFAVGVVVARSVSPLDFGAFSLVFALFAIAVSLSRAVATEPFLVRFSATPATLSSTAARGAAGTALVLGVVVGVLGALASFLLPEEVRPVLLALSLCLPGLLVQDAWRQIFFGLGRGHSALVNDLVWLLAMVPLVALALGSGETSSTRLVLAWGAAATAAALVGGWQLRTAPQPGATAAWLRTHRDLWPRFAGESILIAGAPQLYAITVAAFAGLVAAGQIRLVLIVLGPVHVLIQGIGLVALPEGVRALARGRRQLTVHAVLVSGLIAGGALAWGALVMLTPADWWTWLAGAGWVAAAAILAPMSLHQILNGANTGAHVGLRAMQAAQRSLRTRVATSCLLVAAPTTAVALGEGVLGAAWALAGAALVNTVVWWIQYARTVAAHRATALAGRT</sequence>
<keyword evidence="5 6" id="KW-0472">Membrane</keyword>
<dbReference type="PANTHER" id="PTHR30250">
    <property type="entry name" value="PST FAMILY PREDICTED COLANIC ACID TRANSPORTER"/>
    <property type="match status" value="1"/>
</dbReference>
<feature type="transmembrane region" description="Helical" evidence="6">
    <location>
        <begin position="177"/>
        <end position="196"/>
    </location>
</feature>
<feature type="transmembrane region" description="Helical" evidence="6">
    <location>
        <begin position="384"/>
        <end position="402"/>
    </location>
</feature>
<feature type="transmembrane region" description="Helical" evidence="6">
    <location>
        <begin position="115"/>
        <end position="133"/>
    </location>
</feature>
<feature type="transmembrane region" description="Helical" evidence="6">
    <location>
        <begin position="249"/>
        <end position="271"/>
    </location>
</feature>
<dbReference type="InterPro" id="IPR050833">
    <property type="entry name" value="Poly_Biosynth_Transport"/>
</dbReference>
<reference evidence="7" key="1">
    <citation type="submission" date="2021-03" db="EMBL/GenBank/DDBJ databases">
        <title>Actinotalea soli sp. nov., isolated from soil.</title>
        <authorList>
            <person name="Ping W."/>
            <person name="Zhang J."/>
        </authorList>
    </citation>
    <scope>NUCLEOTIDE SEQUENCE</scope>
    <source>
        <strain evidence="7">BY-33</strain>
    </source>
</reference>
<dbReference type="EMBL" id="JAGEMK010000001">
    <property type="protein sequence ID" value="MBO1750296.1"/>
    <property type="molecule type" value="Genomic_DNA"/>
</dbReference>
<feature type="transmembrane region" description="Helical" evidence="6">
    <location>
        <begin position="85"/>
        <end position="109"/>
    </location>
</feature>
<keyword evidence="2" id="KW-1003">Cell membrane</keyword>
<evidence type="ECO:0000256" key="2">
    <source>
        <dbReference type="ARBA" id="ARBA00022475"/>
    </source>
</evidence>